<keyword evidence="12" id="KW-1185">Reference proteome</keyword>
<keyword evidence="3 7" id="KW-0813">Transport</keyword>
<dbReference type="NCBIfam" id="TIGR00879">
    <property type="entry name" value="SP"/>
    <property type="match status" value="1"/>
</dbReference>
<feature type="transmembrane region" description="Helical" evidence="9">
    <location>
        <begin position="363"/>
        <end position="388"/>
    </location>
</feature>
<dbReference type="SUPFAM" id="SSF103473">
    <property type="entry name" value="MFS general substrate transporter"/>
    <property type="match status" value="1"/>
</dbReference>
<dbReference type="Proteomes" id="UP001286456">
    <property type="component" value="Unassembled WGS sequence"/>
</dbReference>
<dbReference type="Gene3D" id="1.20.1250.20">
    <property type="entry name" value="MFS general substrate transporter like domains"/>
    <property type="match status" value="1"/>
</dbReference>
<dbReference type="InterPro" id="IPR003663">
    <property type="entry name" value="Sugar/inositol_transpt"/>
</dbReference>
<dbReference type="InterPro" id="IPR005829">
    <property type="entry name" value="Sugar_transporter_CS"/>
</dbReference>
<feature type="region of interest" description="Disordered" evidence="8">
    <location>
        <begin position="550"/>
        <end position="571"/>
    </location>
</feature>
<evidence type="ECO:0000256" key="2">
    <source>
        <dbReference type="ARBA" id="ARBA00010992"/>
    </source>
</evidence>
<evidence type="ECO:0000313" key="11">
    <source>
        <dbReference type="EMBL" id="KAK3331871.1"/>
    </source>
</evidence>
<dbReference type="EMBL" id="JAUEPO010000002">
    <property type="protein sequence ID" value="KAK3331871.1"/>
    <property type="molecule type" value="Genomic_DNA"/>
</dbReference>
<feature type="transmembrane region" description="Helical" evidence="9">
    <location>
        <begin position="408"/>
        <end position="426"/>
    </location>
</feature>
<sequence>MMAGGVKKPVNIFKLRNLDEPRQVFNWRLWFAVISFGLLGAARGVDEGLISGAFNSKNFQGLINYGSYTKSEQANIKANVSAMVQIGSVAGALLAFAICDRIGRIWATRQLCVLWVFGIAIFMGSNGNLGAIYAGRFIAGLGVGQTPVVGPVYIAEIAPASIRGFCTCIFTGFVYLGIVLAYFTNYGSQLHLGDTTPNRWLVPTSLHIMFAGLIFILTFFQYESPRYLVKQGQNDKALQVMSRLRKLPPDHEYVVGELNAITLSHHEEMEATKGAGWFGILKEAFTIRSNLYRVGLTIGAQVMSQWSGAGSITLYAPDLFELLGVTGTDETLLVTAVFGVVKLVAAVLCALFLVDFIGRKRSLLLGIGLQAIAMIYVAGFLTAVPGLGGDGDANGTTYTLSTSELGPSKGAIAMIYVSGFGWALGWNSMQYLLTAELFPLRIRAFCTSLAMTFHFANQYGNSRAVPNMLLPVANGGISAQGTFWCFAAVTLLGGAWVWFFIPETAGRSLESMDRLFSLPWYKIGRYGNRDADAQDRAFDEKQAEAAVAVHLEKDRSNESNDTNNDTSRAPV</sequence>
<dbReference type="PANTHER" id="PTHR48022">
    <property type="entry name" value="PLASTIDIC GLUCOSE TRANSPORTER 4"/>
    <property type="match status" value="1"/>
</dbReference>
<dbReference type="InterPro" id="IPR050360">
    <property type="entry name" value="MFS_Sugar_Transporters"/>
</dbReference>
<keyword evidence="5 9" id="KW-1133">Transmembrane helix</keyword>
<feature type="transmembrane region" description="Helical" evidence="9">
    <location>
        <begin position="291"/>
        <end position="312"/>
    </location>
</feature>
<evidence type="ECO:0000256" key="7">
    <source>
        <dbReference type="RuleBase" id="RU003346"/>
    </source>
</evidence>
<dbReference type="GO" id="GO:0005351">
    <property type="term" value="F:carbohydrate:proton symporter activity"/>
    <property type="evidence" value="ECO:0007669"/>
    <property type="project" value="TreeGrafter"/>
</dbReference>
<evidence type="ECO:0000256" key="9">
    <source>
        <dbReference type="SAM" id="Phobius"/>
    </source>
</evidence>
<reference evidence="11" key="2">
    <citation type="submission" date="2023-06" db="EMBL/GenBank/DDBJ databases">
        <authorList>
            <consortium name="Lawrence Berkeley National Laboratory"/>
            <person name="Haridas S."/>
            <person name="Hensen N."/>
            <person name="Bonometti L."/>
            <person name="Westerberg I."/>
            <person name="Brannstrom I.O."/>
            <person name="Guillou S."/>
            <person name="Cros-Aarteil S."/>
            <person name="Calhoun S."/>
            <person name="Kuo A."/>
            <person name="Mondo S."/>
            <person name="Pangilinan J."/>
            <person name="Riley R."/>
            <person name="Labutti K."/>
            <person name="Andreopoulos B."/>
            <person name="Lipzen A."/>
            <person name="Chen C."/>
            <person name="Yanf M."/>
            <person name="Daum C."/>
            <person name="Ng V."/>
            <person name="Clum A."/>
            <person name="Steindorff A."/>
            <person name="Ohm R."/>
            <person name="Martin F."/>
            <person name="Silar P."/>
            <person name="Natvig D."/>
            <person name="Lalanne C."/>
            <person name="Gautier V."/>
            <person name="Ament-Velasquez S.L."/>
            <person name="Kruys A."/>
            <person name="Hutchinson M.I."/>
            <person name="Powell A.J."/>
            <person name="Barry K."/>
            <person name="Miller A.N."/>
            <person name="Grigoriev I.V."/>
            <person name="Debuchy R."/>
            <person name="Gladieux P."/>
            <person name="Thoren M.H."/>
            <person name="Johannesson H."/>
        </authorList>
    </citation>
    <scope>NUCLEOTIDE SEQUENCE</scope>
    <source>
        <strain evidence="11">SMH4131-1</strain>
    </source>
</reference>
<comment type="caution">
    <text evidence="11">The sequence shown here is derived from an EMBL/GenBank/DDBJ whole genome shotgun (WGS) entry which is preliminary data.</text>
</comment>
<comment type="subcellular location">
    <subcellularLocation>
        <location evidence="1">Membrane</location>
        <topology evidence="1">Multi-pass membrane protein</topology>
    </subcellularLocation>
</comment>
<feature type="transmembrane region" description="Helical" evidence="9">
    <location>
        <begin position="204"/>
        <end position="222"/>
    </location>
</feature>
<evidence type="ECO:0000259" key="10">
    <source>
        <dbReference type="PROSITE" id="PS50850"/>
    </source>
</evidence>
<reference evidence="11" key="1">
    <citation type="journal article" date="2023" name="Mol. Phylogenet. Evol.">
        <title>Genome-scale phylogeny and comparative genomics of the fungal order Sordariales.</title>
        <authorList>
            <person name="Hensen N."/>
            <person name="Bonometti L."/>
            <person name="Westerberg I."/>
            <person name="Brannstrom I.O."/>
            <person name="Guillou S."/>
            <person name="Cros-Aarteil S."/>
            <person name="Calhoun S."/>
            <person name="Haridas S."/>
            <person name="Kuo A."/>
            <person name="Mondo S."/>
            <person name="Pangilinan J."/>
            <person name="Riley R."/>
            <person name="LaButti K."/>
            <person name="Andreopoulos B."/>
            <person name="Lipzen A."/>
            <person name="Chen C."/>
            <person name="Yan M."/>
            <person name="Daum C."/>
            <person name="Ng V."/>
            <person name="Clum A."/>
            <person name="Steindorff A."/>
            <person name="Ohm R.A."/>
            <person name="Martin F."/>
            <person name="Silar P."/>
            <person name="Natvig D.O."/>
            <person name="Lalanne C."/>
            <person name="Gautier V."/>
            <person name="Ament-Velasquez S.L."/>
            <person name="Kruys A."/>
            <person name="Hutchinson M.I."/>
            <person name="Powell A.J."/>
            <person name="Barry K."/>
            <person name="Miller A.N."/>
            <person name="Grigoriev I.V."/>
            <person name="Debuchy R."/>
            <person name="Gladieux P."/>
            <person name="Hiltunen Thoren M."/>
            <person name="Johannesson H."/>
        </authorList>
    </citation>
    <scope>NUCLEOTIDE SEQUENCE</scope>
    <source>
        <strain evidence="11">SMH4131-1</strain>
    </source>
</reference>
<feature type="domain" description="Major facilitator superfamily (MFS) profile" evidence="10">
    <location>
        <begin position="32"/>
        <end position="505"/>
    </location>
</feature>
<accession>A0AAE0IV40</accession>
<dbReference type="InterPro" id="IPR020846">
    <property type="entry name" value="MFS_dom"/>
</dbReference>
<evidence type="ECO:0000256" key="1">
    <source>
        <dbReference type="ARBA" id="ARBA00004141"/>
    </source>
</evidence>
<dbReference type="InterPro" id="IPR036259">
    <property type="entry name" value="MFS_trans_sf"/>
</dbReference>
<evidence type="ECO:0000256" key="5">
    <source>
        <dbReference type="ARBA" id="ARBA00022989"/>
    </source>
</evidence>
<comment type="similarity">
    <text evidence="2 7">Belongs to the major facilitator superfamily. Sugar transporter (TC 2.A.1.1) family.</text>
</comment>
<evidence type="ECO:0000256" key="6">
    <source>
        <dbReference type="ARBA" id="ARBA00023136"/>
    </source>
</evidence>
<evidence type="ECO:0000313" key="12">
    <source>
        <dbReference type="Proteomes" id="UP001286456"/>
    </source>
</evidence>
<feature type="transmembrane region" description="Helical" evidence="9">
    <location>
        <begin position="162"/>
        <end position="184"/>
    </location>
</feature>
<dbReference type="PANTHER" id="PTHR48022:SF8">
    <property type="entry name" value="MAJOR FACILITATOR SUPERFAMILY (MFS) PROFILE DOMAIN-CONTAINING PROTEIN-RELATED"/>
    <property type="match status" value="1"/>
</dbReference>
<dbReference type="FunFam" id="1.20.1250.20:FF:000313">
    <property type="entry name" value="MFS quinate transporter"/>
    <property type="match status" value="1"/>
</dbReference>
<dbReference type="InterPro" id="IPR005828">
    <property type="entry name" value="MFS_sugar_transport-like"/>
</dbReference>
<dbReference type="PROSITE" id="PS00216">
    <property type="entry name" value="SUGAR_TRANSPORT_1"/>
    <property type="match status" value="1"/>
</dbReference>
<keyword evidence="4 9" id="KW-0812">Transmembrane</keyword>
<name>A0AAE0IV40_9PEZI</name>
<dbReference type="PROSITE" id="PS50850">
    <property type="entry name" value="MFS"/>
    <property type="match status" value="1"/>
</dbReference>
<evidence type="ECO:0000256" key="8">
    <source>
        <dbReference type="SAM" id="MobiDB-lite"/>
    </source>
</evidence>
<gene>
    <name evidence="11" type="ORF">B0T19DRAFT_414127</name>
</gene>
<keyword evidence="6 9" id="KW-0472">Membrane</keyword>
<feature type="transmembrane region" description="Helical" evidence="9">
    <location>
        <begin position="111"/>
        <end position="131"/>
    </location>
</feature>
<dbReference type="GO" id="GO:0016020">
    <property type="term" value="C:membrane"/>
    <property type="evidence" value="ECO:0007669"/>
    <property type="project" value="UniProtKB-SubCell"/>
</dbReference>
<proteinExistence type="inferred from homology"/>
<protein>
    <submittedName>
        <fullName evidence="11">Major facilitator superfamily transporter quinate</fullName>
    </submittedName>
</protein>
<feature type="transmembrane region" description="Helical" evidence="9">
    <location>
        <begin position="137"/>
        <end position="155"/>
    </location>
</feature>
<feature type="transmembrane region" description="Helical" evidence="9">
    <location>
        <begin position="80"/>
        <end position="99"/>
    </location>
</feature>
<dbReference type="PROSITE" id="PS00217">
    <property type="entry name" value="SUGAR_TRANSPORT_2"/>
    <property type="match status" value="1"/>
</dbReference>
<dbReference type="Pfam" id="PF00083">
    <property type="entry name" value="Sugar_tr"/>
    <property type="match status" value="1"/>
</dbReference>
<dbReference type="PRINTS" id="PR00171">
    <property type="entry name" value="SUGRTRNSPORT"/>
</dbReference>
<evidence type="ECO:0000256" key="4">
    <source>
        <dbReference type="ARBA" id="ARBA00022692"/>
    </source>
</evidence>
<feature type="transmembrane region" description="Helical" evidence="9">
    <location>
        <begin position="477"/>
        <end position="501"/>
    </location>
</feature>
<organism evidence="11 12">
    <name type="scientific">Cercophora scortea</name>
    <dbReference type="NCBI Taxonomy" id="314031"/>
    <lineage>
        <taxon>Eukaryota</taxon>
        <taxon>Fungi</taxon>
        <taxon>Dikarya</taxon>
        <taxon>Ascomycota</taxon>
        <taxon>Pezizomycotina</taxon>
        <taxon>Sordariomycetes</taxon>
        <taxon>Sordariomycetidae</taxon>
        <taxon>Sordariales</taxon>
        <taxon>Lasiosphaeriaceae</taxon>
        <taxon>Cercophora</taxon>
    </lineage>
</organism>
<feature type="compositionally biased region" description="Low complexity" evidence="8">
    <location>
        <begin position="559"/>
        <end position="571"/>
    </location>
</feature>
<evidence type="ECO:0000256" key="3">
    <source>
        <dbReference type="ARBA" id="ARBA00022448"/>
    </source>
</evidence>
<dbReference type="AlphaFoldDB" id="A0AAE0IV40"/>
<feature type="transmembrane region" description="Helical" evidence="9">
    <location>
        <begin position="332"/>
        <end position="354"/>
    </location>
</feature>